<sequence>MELKKEAFVKVGQALVEQAPLLSNKILTQRFDRHPQMSGLPHDRKQSSAYIQEFIKLLGSTLTLEGDQAEIVLMNWSEQTAFYAVDYGQSLDVAMQPLPFIRKEILILIEELAETEAFSVLDVMSVIKNIDINLDFASHTFSETYVKNHQMIVNEKNQALHELSGPIVPLFDGIGVLPLIGEIDHERAEILQITTLERCVENKIFSLVIDLSGVHTLTPEVLQSIFLLIDSLRLLGVRVIVTGIRPEIALTASSFGINMREVQTNGNLKQALSALGYGKLIDNKNRPPVLR</sequence>
<keyword evidence="1" id="KW-0597">Phosphoprotein</keyword>
<organism evidence="3 4">
    <name type="scientific">Fictibacillus arsenicus</name>
    <dbReference type="NCBI Taxonomy" id="255247"/>
    <lineage>
        <taxon>Bacteria</taxon>
        <taxon>Bacillati</taxon>
        <taxon>Bacillota</taxon>
        <taxon>Bacilli</taxon>
        <taxon>Bacillales</taxon>
        <taxon>Fictibacillaceae</taxon>
        <taxon>Fictibacillus</taxon>
    </lineage>
</organism>
<dbReference type="Proteomes" id="UP000077412">
    <property type="component" value="Chromosome"/>
</dbReference>
<dbReference type="CDD" id="cd07041">
    <property type="entry name" value="STAS_RsbR_RsbS_like"/>
    <property type="match status" value="1"/>
</dbReference>
<dbReference type="PANTHER" id="PTHR33745">
    <property type="entry name" value="RSBT ANTAGONIST PROTEIN RSBS-RELATED"/>
    <property type="match status" value="1"/>
</dbReference>
<gene>
    <name evidence="3" type="ORF">ABE41_006710</name>
</gene>
<dbReference type="Pfam" id="PF01740">
    <property type="entry name" value="STAS"/>
    <property type="match status" value="1"/>
</dbReference>
<protein>
    <recommendedName>
        <fullName evidence="2">STAS domain-containing protein</fullName>
    </recommendedName>
</protein>
<dbReference type="EMBL" id="CP016761">
    <property type="protein sequence ID" value="ANX11694.1"/>
    <property type="molecule type" value="Genomic_DNA"/>
</dbReference>
<dbReference type="SUPFAM" id="SSF52091">
    <property type="entry name" value="SpoIIaa-like"/>
    <property type="match status" value="1"/>
</dbReference>
<dbReference type="InterPro" id="IPR051932">
    <property type="entry name" value="Bact_StressResp_Reg"/>
</dbReference>
<keyword evidence="4" id="KW-1185">Reference proteome</keyword>
<feature type="domain" description="STAS" evidence="2">
    <location>
        <begin position="164"/>
        <end position="275"/>
    </location>
</feature>
<evidence type="ECO:0000313" key="4">
    <source>
        <dbReference type="Proteomes" id="UP000077412"/>
    </source>
</evidence>
<dbReference type="AlphaFoldDB" id="A0A1B1Z2S0"/>
<evidence type="ECO:0000313" key="3">
    <source>
        <dbReference type="EMBL" id="ANX11694.1"/>
    </source>
</evidence>
<dbReference type="STRING" id="255247.ABE41_006710"/>
<dbReference type="PROSITE" id="PS50801">
    <property type="entry name" value="STAS"/>
    <property type="match status" value="1"/>
</dbReference>
<evidence type="ECO:0000256" key="1">
    <source>
        <dbReference type="ARBA" id="ARBA00022553"/>
    </source>
</evidence>
<name>A0A1B1Z2S0_9BACL</name>
<evidence type="ECO:0000259" key="2">
    <source>
        <dbReference type="PROSITE" id="PS50801"/>
    </source>
</evidence>
<dbReference type="InterPro" id="IPR002645">
    <property type="entry name" value="STAS_dom"/>
</dbReference>
<accession>A0A1B1Z2S0</accession>
<dbReference type="RefSeq" id="WP_066287883.1">
    <property type="nucleotide sequence ID" value="NZ_CP016761.1"/>
</dbReference>
<reference evidence="3 4" key="1">
    <citation type="submission" date="2016-08" db="EMBL/GenBank/DDBJ databases">
        <title>Complete genome sequence of Fictibacillus arsenicus G25-54, a strain with toxicity to nematodes and a potential arsenic-resistance activity.</title>
        <authorList>
            <person name="Zheng Z."/>
        </authorList>
    </citation>
    <scope>NUCLEOTIDE SEQUENCE [LARGE SCALE GENOMIC DNA]</scope>
    <source>
        <strain evidence="3 4">G25-54</strain>
    </source>
</reference>
<dbReference type="KEGG" id="far:ABE41_006710"/>
<dbReference type="InterPro" id="IPR036513">
    <property type="entry name" value="STAS_dom_sf"/>
</dbReference>
<proteinExistence type="predicted"/>
<dbReference type="Gene3D" id="3.30.750.24">
    <property type="entry name" value="STAS domain"/>
    <property type="match status" value="1"/>
</dbReference>
<dbReference type="OrthoDB" id="2959930at2"/>
<dbReference type="PANTHER" id="PTHR33745:SF3">
    <property type="entry name" value="RSBT CO-ANTAGONIST PROTEIN RSBRC"/>
    <property type="match status" value="1"/>
</dbReference>